<evidence type="ECO:0000259" key="2">
    <source>
        <dbReference type="SMART" id="SM00471"/>
    </source>
</evidence>
<dbReference type="HOGENOM" id="CLU_056349_2_0_9"/>
<protein>
    <submittedName>
        <fullName evidence="3">Metal dependent phosphohydrolase</fullName>
    </submittedName>
</protein>
<dbReference type="InterPro" id="IPR012340">
    <property type="entry name" value="NA-bd_OB-fold"/>
</dbReference>
<dbReference type="Proteomes" id="UP000007488">
    <property type="component" value="Chromosome"/>
</dbReference>
<dbReference type="RefSeq" id="WP_013623486.1">
    <property type="nucleotide sequence ID" value="NC_015172.1"/>
</dbReference>
<dbReference type="InterPro" id="IPR050798">
    <property type="entry name" value="YhaM_exoribonuc/phosphodiest"/>
</dbReference>
<dbReference type="STRING" id="645991.Sgly_0246"/>
<keyword evidence="1" id="KW-0378">Hydrolase</keyword>
<dbReference type="InterPro" id="IPR004365">
    <property type="entry name" value="NA-bd_OB_tRNA"/>
</dbReference>
<dbReference type="SUPFAM" id="SSF50249">
    <property type="entry name" value="Nucleic acid-binding proteins"/>
    <property type="match status" value="1"/>
</dbReference>
<dbReference type="CDD" id="cd00077">
    <property type="entry name" value="HDc"/>
    <property type="match status" value="1"/>
</dbReference>
<dbReference type="SUPFAM" id="SSF109604">
    <property type="entry name" value="HD-domain/PDEase-like"/>
    <property type="match status" value="1"/>
</dbReference>
<accession>F0SWS5</accession>
<dbReference type="InterPro" id="IPR006674">
    <property type="entry name" value="HD_domain"/>
</dbReference>
<dbReference type="eggNOG" id="COG3481">
    <property type="taxonomic scope" value="Bacteria"/>
</dbReference>
<dbReference type="Pfam" id="PF01966">
    <property type="entry name" value="HD"/>
    <property type="match status" value="1"/>
</dbReference>
<dbReference type="AlphaFoldDB" id="F0SWS5"/>
<dbReference type="PANTHER" id="PTHR37294">
    <property type="entry name" value="3'-5' EXORIBONUCLEASE YHAM"/>
    <property type="match status" value="1"/>
</dbReference>
<evidence type="ECO:0000313" key="3">
    <source>
        <dbReference type="EMBL" id="ADY54615.1"/>
    </source>
</evidence>
<evidence type="ECO:0000256" key="1">
    <source>
        <dbReference type="ARBA" id="ARBA00022801"/>
    </source>
</evidence>
<reference evidence="3 4" key="1">
    <citation type="journal article" date="2011" name="Stand. Genomic Sci.">
        <title>Complete genome sequence of Syntrophobotulus glycolicus type strain (FlGlyR).</title>
        <authorList>
            <person name="Han C."/>
            <person name="Mwirichia R."/>
            <person name="Chertkov O."/>
            <person name="Held B."/>
            <person name="Lapidus A."/>
            <person name="Nolan M."/>
            <person name="Lucas S."/>
            <person name="Hammon N."/>
            <person name="Deshpande S."/>
            <person name="Cheng J.F."/>
            <person name="Tapia R."/>
            <person name="Goodwin L."/>
            <person name="Pitluck S."/>
            <person name="Huntemann M."/>
            <person name="Liolios K."/>
            <person name="Ivanova N."/>
            <person name="Pagani I."/>
            <person name="Mavromatis K."/>
            <person name="Ovchinikova G."/>
            <person name="Pati A."/>
            <person name="Chen A."/>
            <person name="Palaniappan K."/>
            <person name="Land M."/>
            <person name="Hauser L."/>
            <person name="Brambilla E.M."/>
            <person name="Rohde M."/>
            <person name="Spring S."/>
            <person name="Sikorski J."/>
            <person name="Goker M."/>
            <person name="Woyke T."/>
            <person name="Bristow J."/>
            <person name="Eisen J.A."/>
            <person name="Markowitz V."/>
            <person name="Hugenholtz P."/>
            <person name="Kyrpides N.C."/>
            <person name="Klenk H.P."/>
            <person name="Detter J.C."/>
        </authorList>
    </citation>
    <scope>NUCLEOTIDE SEQUENCE [LARGE SCALE GENOMIC DNA]</scope>
    <source>
        <strain evidence="4">DSM 8271 / FlGlyR</strain>
    </source>
</reference>
<dbReference type="OrthoDB" id="9778453at2"/>
<dbReference type="GO" id="GO:0031125">
    <property type="term" value="P:rRNA 3'-end processing"/>
    <property type="evidence" value="ECO:0007669"/>
    <property type="project" value="TreeGrafter"/>
</dbReference>
<name>F0SWS5_SYNGF</name>
<evidence type="ECO:0000313" key="4">
    <source>
        <dbReference type="Proteomes" id="UP000007488"/>
    </source>
</evidence>
<dbReference type="PANTHER" id="PTHR37294:SF1">
    <property type="entry name" value="3'-5' EXORIBONUCLEASE YHAM"/>
    <property type="match status" value="1"/>
</dbReference>
<dbReference type="GO" id="GO:0003676">
    <property type="term" value="F:nucleic acid binding"/>
    <property type="evidence" value="ECO:0007669"/>
    <property type="project" value="InterPro"/>
</dbReference>
<sequence>MWERKLSDYKVGESFMAFFLIRKAESKTTAAGNKYLDMIFGDSSGEISARWWDCKEEDELEYVKNTLVKVKGIVAEWQGRKQIKVEKMRAANEQDGVNIGDFVPIAPWDPQDMYKELHEYTMKIGHTGIRDLVQFIICESGERILTFPAAMQNHHSVRSGLLYHTLTMLRAGEKLLEVYDFLNKDLLLAGIILHDIAKLDEINANPLGIASDYTMEGQLLGHIIQGVKRINQAARNTNLDARTAALLEHMVLAHHYEPEFGSPKRPMIPEAEILHYLDIIDARMFDMKKALEQVEEGEFTEKIWTLNNRKLYKPQHALVQADDQEQEE</sequence>
<proteinExistence type="predicted"/>
<dbReference type="Pfam" id="PF01336">
    <property type="entry name" value="tRNA_anti-codon"/>
    <property type="match status" value="1"/>
</dbReference>
<dbReference type="GO" id="GO:0016787">
    <property type="term" value="F:hydrolase activity"/>
    <property type="evidence" value="ECO:0007669"/>
    <property type="project" value="UniProtKB-KW"/>
</dbReference>
<dbReference type="EMBL" id="CP002547">
    <property type="protein sequence ID" value="ADY54615.1"/>
    <property type="molecule type" value="Genomic_DNA"/>
</dbReference>
<dbReference type="CDD" id="cd04492">
    <property type="entry name" value="YhaM_OBF_like"/>
    <property type="match status" value="1"/>
</dbReference>
<dbReference type="KEGG" id="sgy:Sgly_0246"/>
<dbReference type="SMART" id="SM00471">
    <property type="entry name" value="HDc"/>
    <property type="match status" value="1"/>
</dbReference>
<dbReference type="InterPro" id="IPR003607">
    <property type="entry name" value="HD/PDEase_dom"/>
</dbReference>
<reference evidence="4" key="2">
    <citation type="submission" date="2011-02" db="EMBL/GenBank/DDBJ databases">
        <title>The complete genome of Syntrophobotulus glycolicus DSM 8271.</title>
        <authorList>
            <person name="Lucas S."/>
            <person name="Copeland A."/>
            <person name="Lapidus A."/>
            <person name="Bruce D."/>
            <person name="Goodwin L."/>
            <person name="Pitluck S."/>
            <person name="Kyrpides N."/>
            <person name="Mavromatis K."/>
            <person name="Pagani I."/>
            <person name="Ivanova N."/>
            <person name="Mikhailova N."/>
            <person name="Chertkov O."/>
            <person name="Held B."/>
            <person name="Detter J.C."/>
            <person name="Tapia R."/>
            <person name="Han C."/>
            <person name="Land M."/>
            <person name="Hauser L."/>
            <person name="Markowitz V."/>
            <person name="Cheng J.-F."/>
            <person name="Hugenholtz P."/>
            <person name="Woyke T."/>
            <person name="Wu D."/>
            <person name="Spring S."/>
            <person name="Schroeder M."/>
            <person name="Brambilla E."/>
            <person name="Klenk H.-P."/>
            <person name="Eisen J.A."/>
        </authorList>
    </citation>
    <scope>NUCLEOTIDE SEQUENCE [LARGE SCALE GENOMIC DNA]</scope>
    <source>
        <strain evidence="4">DSM 8271 / FlGlyR</strain>
    </source>
</reference>
<organism evidence="3 4">
    <name type="scientific">Syntrophobotulus glycolicus (strain DSM 8271 / FlGlyR)</name>
    <dbReference type="NCBI Taxonomy" id="645991"/>
    <lineage>
        <taxon>Bacteria</taxon>
        <taxon>Bacillati</taxon>
        <taxon>Bacillota</taxon>
        <taxon>Clostridia</taxon>
        <taxon>Eubacteriales</taxon>
        <taxon>Desulfitobacteriaceae</taxon>
        <taxon>Syntrophobotulus</taxon>
    </lineage>
</organism>
<dbReference type="Gene3D" id="1.10.3210.10">
    <property type="entry name" value="Hypothetical protein af1432"/>
    <property type="match status" value="1"/>
</dbReference>
<feature type="domain" description="HD/PDEase" evidence="2">
    <location>
        <begin position="157"/>
        <end position="292"/>
    </location>
</feature>
<gene>
    <name evidence="3" type="ordered locus">Sgly_0246</name>
</gene>
<keyword evidence="4" id="KW-1185">Reference proteome</keyword>
<dbReference type="Gene3D" id="2.40.50.140">
    <property type="entry name" value="Nucleic acid-binding proteins"/>
    <property type="match status" value="1"/>
</dbReference>